<keyword evidence="5" id="KW-0436">Ligase</keyword>
<evidence type="ECO:0000313" key="6">
    <source>
        <dbReference type="Proteomes" id="UP001152795"/>
    </source>
</evidence>
<feature type="non-terminal residue" evidence="5">
    <location>
        <position position="1"/>
    </location>
</feature>
<evidence type="ECO:0000259" key="4">
    <source>
        <dbReference type="Pfam" id="PF25521"/>
    </source>
</evidence>
<dbReference type="Proteomes" id="UP001152795">
    <property type="component" value="Unassembled WGS sequence"/>
</dbReference>
<dbReference type="OrthoDB" id="5953391at2759"/>
<organism evidence="5 6">
    <name type="scientific">Paramuricea clavata</name>
    <name type="common">Red gorgonian</name>
    <name type="synonym">Violescent sea-whip</name>
    <dbReference type="NCBI Taxonomy" id="317549"/>
    <lineage>
        <taxon>Eukaryota</taxon>
        <taxon>Metazoa</taxon>
        <taxon>Cnidaria</taxon>
        <taxon>Anthozoa</taxon>
        <taxon>Octocorallia</taxon>
        <taxon>Malacalcyonacea</taxon>
        <taxon>Plexauridae</taxon>
        <taxon>Paramuricea</taxon>
    </lineage>
</organism>
<keyword evidence="6" id="KW-1185">Reference proteome</keyword>
<evidence type="ECO:0000313" key="5">
    <source>
        <dbReference type="EMBL" id="CAB4021503.1"/>
    </source>
</evidence>
<dbReference type="InterPro" id="IPR027417">
    <property type="entry name" value="P-loop_NTPase"/>
</dbReference>
<proteinExistence type="predicted"/>
<feature type="domain" description="TANC1/2-like winged helix" evidence="4">
    <location>
        <begin position="421"/>
        <end position="476"/>
    </location>
</feature>
<comment type="caution">
    <text evidence="5">The sequence shown here is derived from an EMBL/GenBank/DDBJ whole genome shotgun (WGS) entry which is preliminary data.</text>
</comment>
<evidence type="ECO:0000259" key="3">
    <source>
        <dbReference type="Pfam" id="PF24883"/>
    </source>
</evidence>
<dbReference type="EMBL" id="CACRXK020011471">
    <property type="protein sequence ID" value="CAB4021503.1"/>
    <property type="molecule type" value="Genomic_DNA"/>
</dbReference>
<protein>
    <submittedName>
        <fullName evidence="5">E3 ubiquitin- ligase DZIP3</fullName>
    </submittedName>
</protein>
<sequence>HILSKLRSRPKIINDDQWDKLYPPAPNPPNINDFDITLLSVLLRNICGLWPPHDKHWDKTPNVSDHSIEADIVRIKLFRNRRFGHIPNTSVSTADYGSFWAEISSPLVRLGIHQSKIDRLENEQCGEEEVERVRKEWKNVLNEIKDDVKEIELHYEKFTEATREWVFEQFLTWFNDETSQNRAFVISGLAGMAWQLCQVVPAYKEALIQKLSGNLGQSLNNANSEGLFSILFKEPFSGIADPGKRILIVLDAVDESEYHGRHQLANLISNYLHTLPSYIRFLITTRPEKNLIDKFKQLNPLYIEGNDERNLFDLKLVLQERISEASARTADLIDNLAEKSDGLMLYAFFLSEIYNDESSMFSIDSLPQGIGEYYERYFRRLERELGLLKISEDKFLSFLSALAVAKEPLPEAFLVTLLGLDVSRRTMRKVEKAISSLFVINKDNCVSFFHKSVRDWLVDISEHDYSVDVQDGHKTLFDLCVIRLNKLKQVDVRDVANSNAAFRYSIKYWIPHMLNGPEDPDLTLNNITSLTNHRMYNLVSENTRATGGGDLSLKASSLLQKHYKDIIYLEFVKKDRKNDALQTRCLLSGIISGIDISPKHDYVVCCYQEGGIELFSLVTGKSEWKIRQFKVELPFFPSVGNYIGGPFMLAHCIVFHPESLILPGRLDQGLTLEGTFTTGPFQCDEGCSKFTNSCFSSDNSRMATHYDIILIVWNVLNGTKEICIPCKTLFSFSFTASGNFLGTIDIENVFNVYDVTNDYTVFKSIKIISQFPVEIVSTFKHNSWFCSFQRFITTTNHDLSLQTSFYVVWDIILPSNFYCSHELKCFLQHPEKSWSSKIKDILNHNFGWSSYTALRYILIEDKNVLIYSCKSNTMHVFSLEGLVDTEERAPNRKGVFSSISANGDFVYLNNILAQRFTICELDSNKIKKHQKRLHSDQLEIPVVRDGVILYGENSTPQLWNSDLTQRLASFDQLAGIKGYLSVSDELIACVYQSYVTFFHVFTKEVESKTRFNEDVLRVYACSSKYHVLARSKSSDISLWKDGTKGNRLALSSVEIPINGANNRGEILTCLDVERFELIKANVTAVRFVASLLQLLNSENIFVLATLKFSLTCASGVPKSLLLTIYRDAILLLVLKE</sequence>
<dbReference type="PANTHER" id="PTHR10039:SF14">
    <property type="entry name" value="NACHT DOMAIN-CONTAINING PROTEIN"/>
    <property type="match status" value="1"/>
</dbReference>
<dbReference type="Pfam" id="PF25521">
    <property type="entry name" value="WHD_TANC1"/>
    <property type="match status" value="1"/>
</dbReference>
<feature type="non-terminal residue" evidence="5">
    <location>
        <position position="1136"/>
    </location>
</feature>
<keyword evidence="1" id="KW-0677">Repeat</keyword>
<dbReference type="InterPro" id="IPR041249">
    <property type="entry name" value="HEPN_DZIP3"/>
</dbReference>
<dbReference type="InterPro" id="IPR056884">
    <property type="entry name" value="NPHP3-like_N"/>
</dbReference>
<dbReference type="Pfam" id="PF24883">
    <property type="entry name" value="NPHP3_N"/>
    <property type="match status" value="1"/>
</dbReference>
<gene>
    <name evidence="5" type="ORF">PACLA_8A001908</name>
</gene>
<feature type="domain" description="Nephrocystin 3-like N-terminal" evidence="3">
    <location>
        <begin position="172"/>
        <end position="286"/>
    </location>
</feature>
<dbReference type="GO" id="GO:0016874">
    <property type="term" value="F:ligase activity"/>
    <property type="evidence" value="ECO:0007669"/>
    <property type="project" value="UniProtKB-KW"/>
</dbReference>
<dbReference type="InterPro" id="IPR058056">
    <property type="entry name" value="WH_TANC1/2"/>
</dbReference>
<dbReference type="InterPro" id="IPR011047">
    <property type="entry name" value="Quinoprotein_ADH-like_sf"/>
</dbReference>
<evidence type="ECO:0000256" key="1">
    <source>
        <dbReference type="ARBA" id="ARBA00022737"/>
    </source>
</evidence>
<dbReference type="AlphaFoldDB" id="A0A7D9J459"/>
<accession>A0A7D9J459</accession>
<dbReference type="PANTHER" id="PTHR10039">
    <property type="entry name" value="AMELOGENIN"/>
    <property type="match status" value="1"/>
</dbReference>
<dbReference type="SUPFAM" id="SSF50998">
    <property type="entry name" value="Quinoprotein alcohol dehydrogenase-like"/>
    <property type="match status" value="1"/>
</dbReference>
<feature type="domain" description="DZIP3-like HEPN" evidence="2">
    <location>
        <begin position="5"/>
        <end position="130"/>
    </location>
</feature>
<reference evidence="5" key="1">
    <citation type="submission" date="2020-04" db="EMBL/GenBank/DDBJ databases">
        <authorList>
            <person name="Alioto T."/>
            <person name="Alioto T."/>
            <person name="Gomez Garrido J."/>
        </authorList>
    </citation>
    <scope>NUCLEOTIDE SEQUENCE</scope>
    <source>
        <strain evidence="5">A484AB</strain>
    </source>
</reference>
<dbReference type="Pfam" id="PF18738">
    <property type="entry name" value="HEPN_DZIP3"/>
    <property type="match status" value="1"/>
</dbReference>
<name>A0A7D9J459_PARCT</name>
<evidence type="ECO:0000259" key="2">
    <source>
        <dbReference type="Pfam" id="PF18738"/>
    </source>
</evidence>
<dbReference type="SUPFAM" id="SSF52540">
    <property type="entry name" value="P-loop containing nucleoside triphosphate hydrolases"/>
    <property type="match status" value="1"/>
</dbReference>